<dbReference type="AlphaFoldDB" id="A0A366DHI6"/>
<accession>A0A366DHI6</accession>
<evidence type="ECO:0008006" key="3">
    <source>
        <dbReference type="Google" id="ProtNLM"/>
    </source>
</evidence>
<proteinExistence type="predicted"/>
<gene>
    <name evidence="1" type="ORF">DFR74_107134</name>
</gene>
<keyword evidence="2" id="KW-1185">Reference proteome</keyword>
<dbReference type="RefSeq" id="WP_084537467.1">
    <property type="nucleotide sequence ID" value="NZ_CP107943.1"/>
</dbReference>
<dbReference type="OrthoDB" id="3820010at2"/>
<comment type="caution">
    <text evidence="1">The sequence shown here is derived from an EMBL/GenBank/DDBJ whole genome shotgun (WGS) entry which is preliminary data.</text>
</comment>
<dbReference type="STRING" id="1210090.GCA_001613185_02023"/>
<evidence type="ECO:0000313" key="2">
    <source>
        <dbReference type="Proteomes" id="UP000252586"/>
    </source>
</evidence>
<name>A0A366DHI6_9NOCA</name>
<protein>
    <recommendedName>
        <fullName evidence="3">EvbL</fullName>
    </recommendedName>
</protein>
<sequence>MSVATAVKDQIQQLGGAFMFSREAKAFGQACGADAFLGPYVRGRGGVLGEVDADVVTAAFGFFPGDTIRPAWESVSMPAADAAVGYMEACREFGRRKLADFADARQLADLLEKVAAAAEPAGVPLFAGWRALPLPEDGPARLSQLTHVLRELRGGLHLIGVLAAGLTPLQAVLISGSPIKTGPQQAGFYGYPEPYEEVTADHRARWEQAEAITDALIAPAFAALTPSEATTLTDLLPKAHAIGLSR</sequence>
<dbReference type="Proteomes" id="UP000252586">
    <property type="component" value="Unassembled WGS sequence"/>
</dbReference>
<dbReference type="NCBIfam" id="NF047719">
    <property type="entry name" value="SCO6745_fam_HTH"/>
    <property type="match status" value="1"/>
</dbReference>
<reference evidence="1 2" key="1">
    <citation type="submission" date="2018-06" db="EMBL/GenBank/DDBJ databases">
        <title>Genomic Encyclopedia of Type Strains, Phase IV (KMG-IV): sequencing the most valuable type-strain genomes for metagenomic binning, comparative biology and taxonomic classification.</title>
        <authorList>
            <person name="Goeker M."/>
        </authorList>
    </citation>
    <scope>NUCLEOTIDE SEQUENCE [LARGE SCALE GENOMIC DNA]</scope>
    <source>
        <strain evidence="1 2">DSM 44599</strain>
    </source>
</reference>
<dbReference type="EMBL" id="QNRE01000007">
    <property type="protein sequence ID" value="RBO89456.1"/>
    <property type="molecule type" value="Genomic_DNA"/>
</dbReference>
<dbReference type="InterPro" id="IPR054058">
    <property type="entry name" value="HTH_67"/>
</dbReference>
<evidence type="ECO:0000313" key="1">
    <source>
        <dbReference type="EMBL" id="RBO89456.1"/>
    </source>
</evidence>
<dbReference type="Pfam" id="PF21863">
    <property type="entry name" value="HTH_67"/>
    <property type="match status" value="1"/>
</dbReference>
<organism evidence="1 2">
    <name type="scientific">Nocardia puris</name>
    <dbReference type="NCBI Taxonomy" id="208602"/>
    <lineage>
        <taxon>Bacteria</taxon>
        <taxon>Bacillati</taxon>
        <taxon>Actinomycetota</taxon>
        <taxon>Actinomycetes</taxon>
        <taxon>Mycobacteriales</taxon>
        <taxon>Nocardiaceae</taxon>
        <taxon>Nocardia</taxon>
    </lineage>
</organism>